<dbReference type="Pfam" id="PF00196">
    <property type="entry name" value="GerE"/>
    <property type="match status" value="1"/>
</dbReference>
<dbReference type="Proteomes" id="UP000886796">
    <property type="component" value="Unassembled WGS sequence"/>
</dbReference>
<keyword evidence="4" id="KW-0472">Membrane</keyword>
<proteinExistence type="predicted"/>
<comment type="caution">
    <text evidence="6">The sequence shown here is derived from an EMBL/GenBank/DDBJ whole genome shotgun (WGS) entry which is preliminary data.</text>
</comment>
<keyword evidence="4" id="KW-1133">Transmembrane helix</keyword>
<dbReference type="CDD" id="cd06170">
    <property type="entry name" value="LuxR_C_like"/>
    <property type="match status" value="1"/>
</dbReference>
<dbReference type="AlphaFoldDB" id="A0A9D0Z2D0"/>
<dbReference type="EMBL" id="DVFK01000060">
    <property type="protein sequence ID" value="HIQ67659.1"/>
    <property type="molecule type" value="Genomic_DNA"/>
</dbReference>
<evidence type="ECO:0000256" key="1">
    <source>
        <dbReference type="ARBA" id="ARBA00023015"/>
    </source>
</evidence>
<name>A0A9D0Z2D0_9FIRM</name>
<dbReference type="GO" id="GO:0006355">
    <property type="term" value="P:regulation of DNA-templated transcription"/>
    <property type="evidence" value="ECO:0007669"/>
    <property type="project" value="InterPro"/>
</dbReference>
<dbReference type="Gene3D" id="1.10.10.10">
    <property type="entry name" value="Winged helix-like DNA-binding domain superfamily/Winged helix DNA-binding domain"/>
    <property type="match status" value="1"/>
</dbReference>
<evidence type="ECO:0000313" key="7">
    <source>
        <dbReference type="Proteomes" id="UP000886796"/>
    </source>
</evidence>
<feature type="domain" description="HTH luxR-type" evidence="5">
    <location>
        <begin position="405"/>
        <end position="470"/>
    </location>
</feature>
<dbReference type="PANTHER" id="PTHR44688:SF16">
    <property type="entry name" value="DNA-BINDING TRANSCRIPTIONAL ACTIVATOR DEVR_DOSR"/>
    <property type="match status" value="1"/>
</dbReference>
<keyword evidence="2" id="KW-0238">DNA-binding</keyword>
<reference evidence="6" key="2">
    <citation type="journal article" date="2021" name="PeerJ">
        <title>Extensive microbial diversity within the chicken gut microbiome revealed by metagenomics and culture.</title>
        <authorList>
            <person name="Gilroy R."/>
            <person name="Ravi A."/>
            <person name="Getino M."/>
            <person name="Pursley I."/>
            <person name="Horton D.L."/>
            <person name="Alikhan N.F."/>
            <person name="Baker D."/>
            <person name="Gharbi K."/>
            <person name="Hall N."/>
            <person name="Watson M."/>
            <person name="Adriaenssens E.M."/>
            <person name="Foster-Nyarko E."/>
            <person name="Jarju S."/>
            <person name="Secka A."/>
            <person name="Antonio M."/>
            <person name="Oren A."/>
            <person name="Chaudhuri R.R."/>
            <person name="La Ragione R."/>
            <person name="Hildebrand F."/>
            <person name="Pallen M.J."/>
        </authorList>
    </citation>
    <scope>NUCLEOTIDE SEQUENCE</scope>
    <source>
        <strain evidence="6">13361</strain>
    </source>
</reference>
<protein>
    <recommendedName>
        <fullName evidence="5">HTH luxR-type domain-containing protein</fullName>
    </recommendedName>
</protein>
<dbReference type="PROSITE" id="PS50043">
    <property type="entry name" value="HTH_LUXR_2"/>
    <property type="match status" value="1"/>
</dbReference>
<evidence type="ECO:0000259" key="5">
    <source>
        <dbReference type="PROSITE" id="PS50043"/>
    </source>
</evidence>
<accession>A0A9D0Z2D0</accession>
<dbReference type="GO" id="GO:0003677">
    <property type="term" value="F:DNA binding"/>
    <property type="evidence" value="ECO:0007669"/>
    <property type="project" value="UniProtKB-KW"/>
</dbReference>
<dbReference type="InterPro" id="IPR016032">
    <property type="entry name" value="Sig_transdc_resp-reg_C-effctor"/>
</dbReference>
<evidence type="ECO:0000256" key="3">
    <source>
        <dbReference type="ARBA" id="ARBA00023163"/>
    </source>
</evidence>
<reference evidence="6" key="1">
    <citation type="submission" date="2020-10" db="EMBL/GenBank/DDBJ databases">
        <authorList>
            <person name="Gilroy R."/>
        </authorList>
    </citation>
    <scope>NUCLEOTIDE SEQUENCE</scope>
    <source>
        <strain evidence="6">13361</strain>
    </source>
</reference>
<keyword evidence="3" id="KW-0804">Transcription</keyword>
<keyword evidence="4" id="KW-0812">Transmembrane</keyword>
<evidence type="ECO:0000313" key="6">
    <source>
        <dbReference type="EMBL" id="HIQ67659.1"/>
    </source>
</evidence>
<dbReference type="SMART" id="SM00421">
    <property type="entry name" value="HTH_LUXR"/>
    <property type="match status" value="1"/>
</dbReference>
<evidence type="ECO:0000256" key="4">
    <source>
        <dbReference type="SAM" id="Phobius"/>
    </source>
</evidence>
<dbReference type="SUPFAM" id="SSF46894">
    <property type="entry name" value="C-terminal effector domain of the bipartite response regulators"/>
    <property type="match status" value="1"/>
</dbReference>
<sequence>MEDLAVMGIHLSADTTKAIERFLTENHMVFSQINDSEERVEGIQRTVFGILKQKLLEANCSGAFIVLNATVNSAAEDAAHSRTGLYLQRSSLDYSDNSILLYRGLSELGKEQKAMPHRKWRLEFNTHLFPDYARLMDCCELPLARAYRISNIFTLPGTSERAMLMTLPIIGSDGLVYGLCGFEISESYFRHIFSQPSKLEHALFVMNKGCEGIINHADSFSCGITDGYYLSPDGAYKASTFGSGLTLFRGGTSSYIGVTKEVSLCKNGDSFFVTALVPRQDYDRWILEDIIRAVLLILLLFTATVGCSYFFTRRYLSPIKRGLERLKQKEYDSYSGVSEIDDLFAFLAQQDRLNEETVDAMRRENANMQISLEEMQTAHSETVRQVERLAYSRKDEVDPDDYEDFKNGLKFLTEREREILDLYIAGKTVKDIVELTGLKETTVRFHNRNIYTKLGVHSLKQLLRFCTILQQEEGNRGRAKTTE</sequence>
<organism evidence="6 7">
    <name type="scientific">Candidatus Faecousia excrementigallinarum</name>
    <dbReference type="NCBI Taxonomy" id="2840806"/>
    <lineage>
        <taxon>Bacteria</taxon>
        <taxon>Bacillati</taxon>
        <taxon>Bacillota</taxon>
        <taxon>Clostridia</taxon>
        <taxon>Eubacteriales</taxon>
        <taxon>Oscillospiraceae</taxon>
        <taxon>Faecousia</taxon>
    </lineage>
</organism>
<keyword evidence="1" id="KW-0805">Transcription regulation</keyword>
<dbReference type="PANTHER" id="PTHR44688">
    <property type="entry name" value="DNA-BINDING TRANSCRIPTIONAL ACTIVATOR DEVR_DOSR"/>
    <property type="match status" value="1"/>
</dbReference>
<evidence type="ECO:0000256" key="2">
    <source>
        <dbReference type="ARBA" id="ARBA00023125"/>
    </source>
</evidence>
<dbReference type="InterPro" id="IPR036388">
    <property type="entry name" value="WH-like_DNA-bd_sf"/>
</dbReference>
<dbReference type="InterPro" id="IPR000792">
    <property type="entry name" value="Tscrpt_reg_LuxR_C"/>
</dbReference>
<feature type="transmembrane region" description="Helical" evidence="4">
    <location>
        <begin position="290"/>
        <end position="311"/>
    </location>
</feature>
<dbReference type="PRINTS" id="PR00038">
    <property type="entry name" value="HTHLUXR"/>
</dbReference>
<gene>
    <name evidence="6" type="ORF">IAB74_04010</name>
</gene>